<reference evidence="2 3" key="1">
    <citation type="submission" date="2020-08" db="EMBL/GenBank/DDBJ databases">
        <title>Genomic Encyclopedia of Type Strains, Phase IV (KMG-IV): sequencing the most valuable type-strain genomes for metagenomic binning, comparative biology and taxonomic classification.</title>
        <authorList>
            <person name="Goeker M."/>
        </authorList>
    </citation>
    <scope>NUCLEOTIDE SEQUENCE [LARGE SCALE GENOMIC DNA]</scope>
    <source>
        <strain evidence="2 3">DSM 27203</strain>
    </source>
</reference>
<feature type="chain" id="PRO_5032797217" evidence="1">
    <location>
        <begin position="23"/>
        <end position="162"/>
    </location>
</feature>
<proteinExistence type="predicted"/>
<keyword evidence="1" id="KW-0732">Signal</keyword>
<keyword evidence="3" id="KW-1185">Reference proteome</keyword>
<feature type="signal peptide" evidence="1">
    <location>
        <begin position="1"/>
        <end position="22"/>
    </location>
</feature>
<organism evidence="2 3">
    <name type="scientific">Stakelama sediminis</name>
    <dbReference type="NCBI Taxonomy" id="463200"/>
    <lineage>
        <taxon>Bacteria</taxon>
        <taxon>Pseudomonadati</taxon>
        <taxon>Pseudomonadota</taxon>
        <taxon>Alphaproteobacteria</taxon>
        <taxon>Sphingomonadales</taxon>
        <taxon>Sphingomonadaceae</taxon>
        <taxon>Stakelama</taxon>
    </lineage>
</organism>
<dbReference type="RefSeq" id="WP_184005851.1">
    <property type="nucleotide sequence ID" value="NZ_BAABIF010000027.1"/>
</dbReference>
<evidence type="ECO:0000313" key="3">
    <source>
        <dbReference type="Proteomes" id="UP000554342"/>
    </source>
</evidence>
<sequence>MNILLQVVSLLLTASSSAPPHAPNFCGQTFCLELQPMLHSERRGFVPIERDSVELGGRTWMRLRYADLGTVSVVGPFASSSMATVATIDEQTDEITVNSCMVADDPETCGRYLISISDNGVANKPLVCSVVSFWVARPEENSPGVRMGQRVDIGQQLAKRCL</sequence>
<accession>A0A840Z246</accession>
<dbReference type="Proteomes" id="UP000554342">
    <property type="component" value="Unassembled WGS sequence"/>
</dbReference>
<name>A0A840Z246_9SPHN</name>
<comment type="caution">
    <text evidence="2">The sequence shown here is derived from an EMBL/GenBank/DDBJ whole genome shotgun (WGS) entry which is preliminary data.</text>
</comment>
<evidence type="ECO:0000313" key="2">
    <source>
        <dbReference type="EMBL" id="MBB5720211.1"/>
    </source>
</evidence>
<evidence type="ECO:0000256" key="1">
    <source>
        <dbReference type="SAM" id="SignalP"/>
    </source>
</evidence>
<dbReference type="EMBL" id="JACIJI010000010">
    <property type="protein sequence ID" value="MBB5720211.1"/>
    <property type="molecule type" value="Genomic_DNA"/>
</dbReference>
<gene>
    <name evidence="2" type="ORF">FHR23_003174</name>
</gene>
<dbReference type="AlphaFoldDB" id="A0A840Z246"/>
<protein>
    <submittedName>
        <fullName evidence="2">Uncharacterized protein</fullName>
    </submittedName>
</protein>